<reference evidence="2 3" key="1">
    <citation type="submission" date="2018-05" db="EMBL/GenBank/DDBJ databases">
        <title>Genomic Encyclopedia of Type Strains, Phase IV (KMG-IV): sequencing the most valuable type-strain genomes for metagenomic binning, comparative biology and taxonomic classification.</title>
        <authorList>
            <person name="Goeker M."/>
        </authorList>
    </citation>
    <scope>NUCLEOTIDE SEQUENCE [LARGE SCALE GENOMIC DNA]</scope>
    <source>
        <strain evidence="2 3">DSM 6462</strain>
    </source>
</reference>
<evidence type="ECO:0000313" key="2">
    <source>
        <dbReference type="EMBL" id="PXW51174.1"/>
    </source>
</evidence>
<dbReference type="AlphaFoldDB" id="A0A2V3TSU6"/>
<feature type="chain" id="PRO_5016164019" evidence="1">
    <location>
        <begin position="24"/>
        <end position="188"/>
    </location>
</feature>
<evidence type="ECO:0000313" key="3">
    <source>
        <dbReference type="Proteomes" id="UP000248021"/>
    </source>
</evidence>
<comment type="caution">
    <text evidence="2">The sequence shown here is derived from an EMBL/GenBank/DDBJ whole genome shotgun (WGS) entry which is preliminary data.</text>
</comment>
<organism evidence="2 3">
    <name type="scientific">Chelatococcus asaccharovorans</name>
    <dbReference type="NCBI Taxonomy" id="28210"/>
    <lineage>
        <taxon>Bacteria</taxon>
        <taxon>Pseudomonadati</taxon>
        <taxon>Pseudomonadota</taxon>
        <taxon>Alphaproteobacteria</taxon>
        <taxon>Hyphomicrobiales</taxon>
        <taxon>Chelatococcaceae</taxon>
        <taxon>Chelatococcus</taxon>
    </lineage>
</organism>
<keyword evidence="3" id="KW-1185">Reference proteome</keyword>
<name>A0A2V3TSU6_9HYPH</name>
<evidence type="ECO:0000256" key="1">
    <source>
        <dbReference type="SAM" id="SignalP"/>
    </source>
</evidence>
<dbReference type="Proteomes" id="UP000248021">
    <property type="component" value="Unassembled WGS sequence"/>
</dbReference>
<gene>
    <name evidence="2" type="ORF">C7450_12165</name>
</gene>
<proteinExistence type="predicted"/>
<dbReference type="EMBL" id="QJJK01000021">
    <property type="protein sequence ID" value="PXW51174.1"/>
    <property type="molecule type" value="Genomic_DNA"/>
</dbReference>
<feature type="signal peptide" evidence="1">
    <location>
        <begin position="1"/>
        <end position="23"/>
    </location>
</feature>
<dbReference type="RefSeq" id="WP_061027590.1">
    <property type="nucleotide sequence ID" value="NZ_JAHBRY010000004.1"/>
</dbReference>
<protein>
    <submittedName>
        <fullName evidence="2">Uncharacterized protein</fullName>
    </submittedName>
</protein>
<accession>A0A2V3TSU6</accession>
<dbReference type="OrthoDB" id="8265111at2"/>
<keyword evidence="1" id="KW-0732">Signal</keyword>
<sequence>MLSRIRLPVAAVVMALSTLPALAASVQTVPSPRLEAQRQANALFETFRIKCGTDHVVAIDVTPPSSGGFTQTLGAAPTGRAQGHTIYVAYADMHLEGRETTTDIDRRNGIGWRGSLAYSAAAARQISVGRDGTKGVWSPWQPAGPVYTVTLEFKDGGWSSRGQEMSLLGALGRYGKIRRPACSEVPAG</sequence>